<dbReference type="AlphaFoldDB" id="A0A443S1H5"/>
<dbReference type="EC" id="3.1.3.5" evidence="2"/>
<name>A0A443S1H5_9ACAR</name>
<dbReference type="EMBL" id="NCKV01012518">
    <property type="protein sequence ID" value="RWS21382.1"/>
    <property type="molecule type" value="Genomic_DNA"/>
</dbReference>
<keyword evidence="6" id="KW-1185">Reference proteome</keyword>
<dbReference type="OrthoDB" id="7722975at2759"/>
<feature type="signal peptide" evidence="3">
    <location>
        <begin position="1"/>
        <end position="23"/>
    </location>
</feature>
<dbReference type="GO" id="GO:0008253">
    <property type="term" value="F:5'-nucleotidase activity"/>
    <property type="evidence" value="ECO:0007669"/>
    <property type="project" value="UniProtKB-EC"/>
</dbReference>
<dbReference type="PANTHER" id="PTHR11575">
    <property type="entry name" value="5'-NUCLEOTIDASE-RELATED"/>
    <property type="match status" value="1"/>
</dbReference>
<sequence length="194" mass="22006">MKFKFNLFVFIFVHLACLSFVYSLNLTIIHNNDIHARFVPSNVYGEDCENENDESCYGGIAKTVYKTNELRKQIPNLLYLNAGDSFVGTLWYSLFKWQLVAELVKRMKFDAMSFGNHEFDDGVEGLAPYVKETTSLIPMLACNLDISGEPRFKDIVFKSKIFEIDGQKIGVIGYITPETAEISSPGPTLKFSDE</sequence>
<dbReference type="Proteomes" id="UP000288716">
    <property type="component" value="Unassembled WGS sequence"/>
</dbReference>
<dbReference type="Pfam" id="PF00149">
    <property type="entry name" value="Metallophos"/>
    <property type="match status" value="1"/>
</dbReference>
<feature type="non-terminal residue" evidence="5">
    <location>
        <position position="194"/>
    </location>
</feature>
<keyword evidence="3" id="KW-0732">Signal</keyword>
<reference evidence="5 6" key="1">
    <citation type="journal article" date="2018" name="Gigascience">
        <title>Genomes of trombidid mites reveal novel predicted allergens and laterally-transferred genes associated with secondary metabolism.</title>
        <authorList>
            <person name="Dong X."/>
            <person name="Chaisiri K."/>
            <person name="Xia D."/>
            <person name="Armstrong S.D."/>
            <person name="Fang Y."/>
            <person name="Donnelly M.J."/>
            <person name="Kadowaki T."/>
            <person name="McGarry J.W."/>
            <person name="Darby A.C."/>
            <person name="Makepeace B.L."/>
        </authorList>
    </citation>
    <scope>NUCLEOTIDE SEQUENCE [LARGE SCALE GENOMIC DNA]</scope>
    <source>
        <strain evidence="5">UoL-UT</strain>
    </source>
</reference>
<comment type="catalytic activity">
    <reaction evidence="1">
        <text>a ribonucleoside 5'-phosphate + H2O = a ribonucleoside + phosphate</text>
        <dbReference type="Rhea" id="RHEA:12484"/>
        <dbReference type="ChEBI" id="CHEBI:15377"/>
        <dbReference type="ChEBI" id="CHEBI:18254"/>
        <dbReference type="ChEBI" id="CHEBI:43474"/>
        <dbReference type="ChEBI" id="CHEBI:58043"/>
        <dbReference type="EC" id="3.1.3.5"/>
    </reaction>
</comment>
<evidence type="ECO:0000256" key="1">
    <source>
        <dbReference type="ARBA" id="ARBA00000815"/>
    </source>
</evidence>
<dbReference type="STRING" id="299467.A0A443S1H5"/>
<dbReference type="InterPro" id="IPR006179">
    <property type="entry name" value="5_nucleotidase/apyrase"/>
</dbReference>
<proteinExistence type="predicted"/>
<evidence type="ECO:0000256" key="3">
    <source>
        <dbReference type="SAM" id="SignalP"/>
    </source>
</evidence>
<dbReference type="SUPFAM" id="SSF56300">
    <property type="entry name" value="Metallo-dependent phosphatases"/>
    <property type="match status" value="1"/>
</dbReference>
<feature type="chain" id="PRO_5019575276" description="5'-nucleotidase" evidence="3">
    <location>
        <begin position="24"/>
        <end position="194"/>
    </location>
</feature>
<gene>
    <name evidence="5" type="ORF">B4U80_09764</name>
</gene>
<dbReference type="GO" id="GO:0006196">
    <property type="term" value="P:AMP catabolic process"/>
    <property type="evidence" value="ECO:0007669"/>
    <property type="project" value="TreeGrafter"/>
</dbReference>
<protein>
    <recommendedName>
        <fullName evidence="2">5'-nucleotidase</fullName>
        <ecNumber evidence="2">3.1.3.5</ecNumber>
    </recommendedName>
</protein>
<evidence type="ECO:0000313" key="5">
    <source>
        <dbReference type="EMBL" id="RWS21382.1"/>
    </source>
</evidence>
<comment type="caution">
    <text evidence="5">The sequence shown here is derived from an EMBL/GenBank/DDBJ whole genome shotgun (WGS) entry which is preliminary data.</text>
</comment>
<evidence type="ECO:0000256" key="2">
    <source>
        <dbReference type="ARBA" id="ARBA00012643"/>
    </source>
</evidence>
<feature type="domain" description="Calcineurin-like phosphoesterase" evidence="4">
    <location>
        <begin position="27"/>
        <end position="167"/>
    </location>
</feature>
<dbReference type="PANTHER" id="PTHR11575:SF24">
    <property type="entry name" value="5'-NUCLEOTIDASE"/>
    <property type="match status" value="1"/>
</dbReference>
<evidence type="ECO:0000259" key="4">
    <source>
        <dbReference type="Pfam" id="PF00149"/>
    </source>
</evidence>
<organism evidence="5 6">
    <name type="scientific">Leptotrombidium deliense</name>
    <dbReference type="NCBI Taxonomy" id="299467"/>
    <lineage>
        <taxon>Eukaryota</taxon>
        <taxon>Metazoa</taxon>
        <taxon>Ecdysozoa</taxon>
        <taxon>Arthropoda</taxon>
        <taxon>Chelicerata</taxon>
        <taxon>Arachnida</taxon>
        <taxon>Acari</taxon>
        <taxon>Acariformes</taxon>
        <taxon>Trombidiformes</taxon>
        <taxon>Prostigmata</taxon>
        <taxon>Anystina</taxon>
        <taxon>Parasitengona</taxon>
        <taxon>Trombiculoidea</taxon>
        <taxon>Trombiculidae</taxon>
        <taxon>Leptotrombidium</taxon>
    </lineage>
</organism>
<dbReference type="GO" id="GO:0005886">
    <property type="term" value="C:plasma membrane"/>
    <property type="evidence" value="ECO:0007669"/>
    <property type="project" value="TreeGrafter"/>
</dbReference>
<dbReference type="Gene3D" id="3.60.21.10">
    <property type="match status" value="1"/>
</dbReference>
<accession>A0A443S1H5</accession>
<dbReference type="VEuPathDB" id="VectorBase:LDEU010658"/>
<dbReference type="InterPro" id="IPR029052">
    <property type="entry name" value="Metallo-depent_PP-like"/>
</dbReference>
<evidence type="ECO:0000313" key="6">
    <source>
        <dbReference type="Proteomes" id="UP000288716"/>
    </source>
</evidence>
<dbReference type="InterPro" id="IPR004843">
    <property type="entry name" value="Calcineurin-like_PHP"/>
</dbReference>